<dbReference type="GO" id="GO:0004252">
    <property type="term" value="F:serine-type endopeptidase activity"/>
    <property type="evidence" value="ECO:0007669"/>
    <property type="project" value="InterPro"/>
</dbReference>
<feature type="signal peptide" evidence="2">
    <location>
        <begin position="1"/>
        <end position="16"/>
    </location>
</feature>
<dbReference type="InterPro" id="IPR043504">
    <property type="entry name" value="Peptidase_S1_PA_chymotrypsin"/>
</dbReference>
<dbReference type="PROSITE" id="PS00134">
    <property type="entry name" value="TRYPSIN_HIS"/>
    <property type="match status" value="1"/>
</dbReference>
<dbReference type="InterPro" id="IPR009003">
    <property type="entry name" value="Peptidase_S1_PA"/>
</dbReference>
<evidence type="ECO:0000313" key="5">
    <source>
        <dbReference type="Proteomes" id="UP001159042"/>
    </source>
</evidence>
<name>A0AAV8VQF7_9CUCU</name>
<accession>A0AAV8VQF7</accession>
<feature type="chain" id="PRO_5043922531" description="Peptidase S1 domain-containing protein" evidence="2">
    <location>
        <begin position="17"/>
        <end position="135"/>
    </location>
</feature>
<keyword evidence="1" id="KW-1015">Disulfide bond</keyword>
<proteinExistence type="predicted"/>
<gene>
    <name evidence="4" type="ORF">NQ315_016426</name>
</gene>
<feature type="domain" description="Peptidase S1" evidence="3">
    <location>
        <begin position="47"/>
        <end position="135"/>
    </location>
</feature>
<evidence type="ECO:0000256" key="1">
    <source>
        <dbReference type="ARBA" id="ARBA00023157"/>
    </source>
</evidence>
<sequence>MKVVVLCVFLVAATTAFPKVQDEFQVKRLQVKPIVDVLPDGFIASRITNGREAVPHSIPYQAYLLVYLPDGSGFICGGSLISPRHVLTAAHCLVNGTDATVYLGAHNVRQQESSRISVRSTTLIPHKNYNESQKK</sequence>
<dbReference type="Proteomes" id="UP001159042">
    <property type="component" value="Unassembled WGS sequence"/>
</dbReference>
<dbReference type="PANTHER" id="PTHR24271:SF50">
    <property type="match status" value="1"/>
</dbReference>
<dbReference type="InterPro" id="IPR001254">
    <property type="entry name" value="Trypsin_dom"/>
</dbReference>
<dbReference type="InterPro" id="IPR018114">
    <property type="entry name" value="TRYPSIN_HIS"/>
</dbReference>
<dbReference type="PANTHER" id="PTHR24271">
    <property type="entry name" value="KALLIKREIN-RELATED"/>
    <property type="match status" value="1"/>
</dbReference>
<dbReference type="GO" id="GO:0006508">
    <property type="term" value="P:proteolysis"/>
    <property type="evidence" value="ECO:0007669"/>
    <property type="project" value="InterPro"/>
</dbReference>
<keyword evidence="2" id="KW-0732">Signal</keyword>
<keyword evidence="5" id="KW-1185">Reference proteome</keyword>
<evidence type="ECO:0000313" key="4">
    <source>
        <dbReference type="EMBL" id="KAJ8916285.1"/>
    </source>
</evidence>
<dbReference type="Pfam" id="PF00089">
    <property type="entry name" value="Trypsin"/>
    <property type="match status" value="1"/>
</dbReference>
<dbReference type="Gene3D" id="2.40.10.10">
    <property type="entry name" value="Trypsin-like serine proteases"/>
    <property type="match status" value="1"/>
</dbReference>
<dbReference type="AlphaFoldDB" id="A0AAV8VQF7"/>
<reference evidence="4 5" key="1">
    <citation type="journal article" date="2023" name="Insect Mol. Biol.">
        <title>Genome sequencing provides insights into the evolution of gene families encoding plant cell wall-degrading enzymes in longhorned beetles.</title>
        <authorList>
            <person name="Shin N.R."/>
            <person name="Okamura Y."/>
            <person name="Kirsch R."/>
            <person name="Pauchet Y."/>
        </authorList>
    </citation>
    <scope>NUCLEOTIDE SEQUENCE [LARGE SCALE GENOMIC DNA]</scope>
    <source>
        <strain evidence="4">EAD_L_NR</strain>
    </source>
</reference>
<comment type="caution">
    <text evidence="4">The sequence shown here is derived from an EMBL/GenBank/DDBJ whole genome shotgun (WGS) entry which is preliminary data.</text>
</comment>
<organism evidence="4 5">
    <name type="scientific">Exocentrus adspersus</name>
    <dbReference type="NCBI Taxonomy" id="1586481"/>
    <lineage>
        <taxon>Eukaryota</taxon>
        <taxon>Metazoa</taxon>
        <taxon>Ecdysozoa</taxon>
        <taxon>Arthropoda</taxon>
        <taxon>Hexapoda</taxon>
        <taxon>Insecta</taxon>
        <taxon>Pterygota</taxon>
        <taxon>Neoptera</taxon>
        <taxon>Endopterygota</taxon>
        <taxon>Coleoptera</taxon>
        <taxon>Polyphaga</taxon>
        <taxon>Cucujiformia</taxon>
        <taxon>Chrysomeloidea</taxon>
        <taxon>Cerambycidae</taxon>
        <taxon>Lamiinae</taxon>
        <taxon>Acanthocinini</taxon>
        <taxon>Exocentrus</taxon>
    </lineage>
</organism>
<dbReference type="SUPFAM" id="SSF50494">
    <property type="entry name" value="Trypsin-like serine proteases"/>
    <property type="match status" value="1"/>
</dbReference>
<evidence type="ECO:0000259" key="3">
    <source>
        <dbReference type="PROSITE" id="PS50240"/>
    </source>
</evidence>
<protein>
    <recommendedName>
        <fullName evidence="3">Peptidase S1 domain-containing protein</fullName>
    </recommendedName>
</protein>
<dbReference type="PROSITE" id="PS50240">
    <property type="entry name" value="TRYPSIN_DOM"/>
    <property type="match status" value="1"/>
</dbReference>
<dbReference type="EMBL" id="JANEYG010000044">
    <property type="protein sequence ID" value="KAJ8916285.1"/>
    <property type="molecule type" value="Genomic_DNA"/>
</dbReference>
<evidence type="ECO:0000256" key="2">
    <source>
        <dbReference type="SAM" id="SignalP"/>
    </source>
</evidence>